<protein>
    <submittedName>
        <fullName evidence="1">Uncharacterized protein</fullName>
    </submittedName>
</protein>
<gene>
    <name evidence="1" type="ORF">DLM46_17630</name>
</gene>
<dbReference type="EMBL" id="QHKS01000010">
    <property type="protein sequence ID" value="RDK01622.1"/>
    <property type="molecule type" value="Genomic_DNA"/>
</dbReference>
<organism evidence="1 2">
    <name type="scientific">Paraburkholderia lacunae</name>
    <dbReference type="NCBI Taxonomy" id="2211104"/>
    <lineage>
        <taxon>Bacteria</taxon>
        <taxon>Pseudomonadati</taxon>
        <taxon>Pseudomonadota</taxon>
        <taxon>Betaproteobacteria</taxon>
        <taxon>Burkholderiales</taxon>
        <taxon>Burkholderiaceae</taxon>
        <taxon>Paraburkholderia</taxon>
    </lineage>
</organism>
<accession>A0A370N7R6</accession>
<keyword evidence="2" id="KW-1185">Reference proteome</keyword>
<dbReference type="RefSeq" id="WP_115102014.1">
    <property type="nucleotide sequence ID" value="NZ_QHKS01000010.1"/>
</dbReference>
<comment type="caution">
    <text evidence="1">The sequence shown here is derived from an EMBL/GenBank/DDBJ whole genome shotgun (WGS) entry which is preliminary data.</text>
</comment>
<reference evidence="2" key="1">
    <citation type="submission" date="2018-05" db="EMBL/GenBank/DDBJ databases">
        <authorList>
            <person name="Feng T."/>
        </authorList>
    </citation>
    <scope>NUCLEOTIDE SEQUENCE [LARGE SCALE GENOMIC DNA]</scope>
    <source>
        <strain evidence="2">S27</strain>
    </source>
</reference>
<dbReference type="AlphaFoldDB" id="A0A370N7R6"/>
<name>A0A370N7R6_9BURK</name>
<evidence type="ECO:0000313" key="2">
    <source>
        <dbReference type="Proteomes" id="UP000254875"/>
    </source>
</evidence>
<evidence type="ECO:0000313" key="1">
    <source>
        <dbReference type="EMBL" id="RDK01622.1"/>
    </source>
</evidence>
<proteinExistence type="predicted"/>
<dbReference type="Proteomes" id="UP000254875">
    <property type="component" value="Unassembled WGS sequence"/>
</dbReference>
<sequence length="199" mass="22129">MIEFYTRDQAAAAIAAELHPDDKAMRLDVCEIYRNLIYDALCAGGLIGRYPDTRIQIDRNRPGSTIAFNGCMIRERDLNAWLDGVGNGVQIDGKHREQLNVGIGARPDGSLPDTAKLAEDLGPFLSGGKDAAWLKKTLGDLRGRPELKRYRVLTSRPRGSAWRAAGVVIWLIKNGHMSQKSVKAALKDNYPDDYDMMDR</sequence>
<dbReference type="OrthoDB" id="9135492at2"/>